<dbReference type="AlphaFoldDB" id="A0A517U4R1"/>
<dbReference type="RefSeq" id="WP_145435335.1">
    <property type="nucleotide sequence ID" value="NZ_CP036339.1"/>
</dbReference>
<organism evidence="2 3">
    <name type="scientific">Lacipirellula limnantheis</name>
    <dbReference type="NCBI Taxonomy" id="2528024"/>
    <lineage>
        <taxon>Bacteria</taxon>
        <taxon>Pseudomonadati</taxon>
        <taxon>Planctomycetota</taxon>
        <taxon>Planctomycetia</taxon>
        <taxon>Pirellulales</taxon>
        <taxon>Lacipirellulaceae</taxon>
        <taxon>Lacipirellula</taxon>
    </lineage>
</organism>
<accession>A0A517U4R1</accession>
<evidence type="ECO:0008006" key="4">
    <source>
        <dbReference type="Google" id="ProtNLM"/>
    </source>
</evidence>
<dbReference type="OrthoDB" id="237792at2"/>
<keyword evidence="3" id="KW-1185">Reference proteome</keyword>
<reference evidence="2 3" key="1">
    <citation type="submission" date="2019-02" db="EMBL/GenBank/DDBJ databases">
        <title>Deep-cultivation of Planctomycetes and their phenomic and genomic characterization uncovers novel biology.</title>
        <authorList>
            <person name="Wiegand S."/>
            <person name="Jogler M."/>
            <person name="Boedeker C."/>
            <person name="Pinto D."/>
            <person name="Vollmers J."/>
            <person name="Rivas-Marin E."/>
            <person name="Kohn T."/>
            <person name="Peeters S.H."/>
            <person name="Heuer A."/>
            <person name="Rast P."/>
            <person name="Oberbeckmann S."/>
            <person name="Bunk B."/>
            <person name="Jeske O."/>
            <person name="Meyerdierks A."/>
            <person name="Storesund J.E."/>
            <person name="Kallscheuer N."/>
            <person name="Luecker S."/>
            <person name="Lage O.M."/>
            <person name="Pohl T."/>
            <person name="Merkel B.J."/>
            <person name="Hornburger P."/>
            <person name="Mueller R.-W."/>
            <person name="Bruemmer F."/>
            <person name="Labrenz M."/>
            <person name="Spormann A.M."/>
            <person name="Op den Camp H."/>
            <person name="Overmann J."/>
            <person name="Amann R."/>
            <person name="Jetten M.S.M."/>
            <person name="Mascher T."/>
            <person name="Medema M.H."/>
            <person name="Devos D.P."/>
            <person name="Kaster A.-K."/>
            <person name="Ovreas L."/>
            <person name="Rohde M."/>
            <person name="Galperin M.Y."/>
            <person name="Jogler C."/>
        </authorList>
    </citation>
    <scope>NUCLEOTIDE SEQUENCE [LARGE SCALE GENOMIC DNA]</scope>
    <source>
        <strain evidence="2 3">I41</strain>
    </source>
</reference>
<gene>
    <name evidence="2" type="ORF">I41_48210</name>
</gene>
<evidence type="ECO:0000256" key="1">
    <source>
        <dbReference type="SAM" id="SignalP"/>
    </source>
</evidence>
<dbReference type="EMBL" id="CP036339">
    <property type="protein sequence ID" value="QDT75609.1"/>
    <property type="molecule type" value="Genomic_DNA"/>
</dbReference>
<proteinExistence type="predicted"/>
<sequence length="772" mass="81191" precursor="true">MNRLLAILRAFLCVCASAAAVDATAAPPTLGPCKPLAAAPGKTIELTLTGANLLNPRTLWTSFASRTEFVPSDAESAQKGETLLCRITVPRDEQVGVGALRLVTGEGVSNPILAMVDDLPSSAEAADNHSIAQAQLAAWPVAIDGQCEPIEEDYYRFHVEAGQRLSFEVVAQRLGSKLDPVVRLLTVDGKELRRADDSAGVGGDCRLSHLFDAAGDYLLALSDVRHFGGPEFRYRLRIGEFPLVGSVYPAGGHSGQVASFEVADDSAEKSLLHVSIPATRDGSQLTAVSVPAAHGAGSGWFQVEANSQAESLELEPNDAVETATVCQLPGALNGRLQQAGDRDHFRFHARKGQRLHCVGRSRELGSPCDLYMSLHQADGARIAVARQERQPVLDAEIPEEGDYTLLVEDLYRGGGDHVYRVDVSETYGGFALNAETTQYNAPQAGTAVVKVLAQRPAYGGPIELAVEGLGDGVKLEGQTFEGPETLLKITLPPEIPAGEVRYAKIVGKAKIGEETVAVSANQRGPLLASFPNTLSLPTILETAIAIGVGPAFPPFFDLALTNKEAYLPQVVGASTFDVPINRTNEAFKEPIAIAVEGLPAGVTAEIGPVEDGLKAMRVSLKGPVDLAEGAEFPLRIIATGKFQEQTRVVSVDDVKLRVVKPLVVTVALAGPIVAGGEQQAEIRLQRFGPEPLPVRVQFVDGPAGLAAPISITIPSDASVAVVPLRAAADAAAGTFATLVAAATTTVQGQEISVRSQPVSVEIQALPAAQGAP</sequence>
<dbReference type="KEGG" id="llh:I41_48210"/>
<dbReference type="Gene3D" id="2.60.120.380">
    <property type="match status" value="2"/>
</dbReference>
<keyword evidence="1" id="KW-0732">Signal</keyword>
<name>A0A517U4R1_9BACT</name>
<feature type="chain" id="PRO_5021697002" description="Subtilase-type serine protease" evidence="1">
    <location>
        <begin position="26"/>
        <end position="772"/>
    </location>
</feature>
<evidence type="ECO:0000313" key="3">
    <source>
        <dbReference type="Proteomes" id="UP000317909"/>
    </source>
</evidence>
<evidence type="ECO:0000313" key="2">
    <source>
        <dbReference type="EMBL" id="QDT75609.1"/>
    </source>
</evidence>
<protein>
    <recommendedName>
        <fullName evidence="4">Subtilase-type serine protease</fullName>
    </recommendedName>
</protein>
<feature type="signal peptide" evidence="1">
    <location>
        <begin position="1"/>
        <end position="25"/>
    </location>
</feature>
<dbReference type="Proteomes" id="UP000317909">
    <property type="component" value="Chromosome"/>
</dbReference>